<dbReference type="RefSeq" id="XP_020086728.1">
    <property type="nucleotide sequence ID" value="XM_020231139.1"/>
</dbReference>
<dbReference type="AlphaFoldDB" id="A0A6P5EZU3"/>
<organism evidence="2 3">
    <name type="scientific">Ananas comosus</name>
    <name type="common">Pineapple</name>
    <name type="synonym">Ananas ananas</name>
    <dbReference type="NCBI Taxonomy" id="4615"/>
    <lineage>
        <taxon>Eukaryota</taxon>
        <taxon>Viridiplantae</taxon>
        <taxon>Streptophyta</taxon>
        <taxon>Embryophyta</taxon>
        <taxon>Tracheophyta</taxon>
        <taxon>Spermatophyta</taxon>
        <taxon>Magnoliopsida</taxon>
        <taxon>Liliopsida</taxon>
        <taxon>Poales</taxon>
        <taxon>Bromeliaceae</taxon>
        <taxon>Bromelioideae</taxon>
        <taxon>Ananas</taxon>
    </lineage>
</organism>
<keyword evidence="2" id="KW-1185">Reference proteome</keyword>
<feature type="region of interest" description="Disordered" evidence="1">
    <location>
        <begin position="1"/>
        <end position="27"/>
    </location>
</feature>
<dbReference type="GeneID" id="109709068"/>
<name>A0A6P5EZU3_ANACO</name>
<evidence type="ECO:0000256" key="1">
    <source>
        <dbReference type="SAM" id="MobiDB-lite"/>
    </source>
</evidence>
<feature type="region of interest" description="Disordered" evidence="1">
    <location>
        <begin position="45"/>
        <end position="122"/>
    </location>
</feature>
<gene>
    <name evidence="3" type="primary">LOC109709068</name>
</gene>
<sequence length="212" mass="22830">MPLRHRKKPSVTNSSLPPLPTTSTTLWLGSKESLCLSATFPLAEVEPHRSFPHRRPRPSPWGRQRRPVLPAATSGQPDRQVGSMPARRRHSQIGPPVISSASGTPPLRRTSLQTPPAAARPLPAVVQTECESSRATLLGAAAIPPPADRLPPPPARPARPDLLRCRRGRCWPNGAEVTRAGLGLFQRPPSRFLPPATLSASSAWPRTLSTAG</sequence>
<accession>A0A6P5EZU3</accession>
<protein>
    <submittedName>
        <fullName evidence="3">Caskin-1-like</fullName>
    </submittedName>
</protein>
<dbReference type="Proteomes" id="UP000515123">
    <property type="component" value="Linkage group 4"/>
</dbReference>
<reference evidence="3" key="2">
    <citation type="submission" date="2025-08" db="UniProtKB">
        <authorList>
            <consortium name="RefSeq"/>
        </authorList>
    </citation>
    <scope>IDENTIFICATION</scope>
    <source>
        <tissue evidence="3">Leaf</tissue>
    </source>
</reference>
<evidence type="ECO:0000313" key="2">
    <source>
        <dbReference type="Proteomes" id="UP000515123"/>
    </source>
</evidence>
<reference evidence="2" key="1">
    <citation type="journal article" date="2015" name="Nat. Genet.">
        <title>The pineapple genome and the evolution of CAM photosynthesis.</title>
        <authorList>
            <person name="Ming R."/>
            <person name="VanBuren R."/>
            <person name="Wai C.M."/>
            <person name="Tang H."/>
            <person name="Schatz M.C."/>
            <person name="Bowers J.E."/>
            <person name="Lyons E."/>
            <person name="Wang M.L."/>
            <person name="Chen J."/>
            <person name="Biggers E."/>
            <person name="Zhang J."/>
            <person name="Huang L."/>
            <person name="Zhang L."/>
            <person name="Miao W."/>
            <person name="Zhang J."/>
            <person name="Ye Z."/>
            <person name="Miao C."/>
            <person name="Lin Z."/>
            <person name="Wang H."/>
            <person name="Zhou H."/>
            <person name="Yim W.C."/>
            <person name="Priest H.D."/>
            <person name="Zheng C."/>
            <person name="Woodhouse M."/>
            <person name="Edger P.P."/>
            <person name="Guyot R."/>
            <person name="Guo H.B."/>
            <person name="Guo H."/>
            <person name="Zheng G."/>
            <person name="Singh R."/>
            <person name="Sharma A."/>
            <person name="Min X."/>
            <person name="Zheng Y."/>
            <person name="Lee H."/>
            <person name="Gurtowski J."/>
            <person name="Sedlazeck F.J."/>
            <person name="Harkess A."/>
            <person name="McKain M.R."/>
            <person name="Liao Z."/>
            <person name="Fang J."/>
            <person name="Liu J."/>
            <person name="Zhang X."/>
            <person name="Zhang Q."/>
            <person name="Hu W."/>
            <person name="Qin Y."/>
            <person name="Wang K."/>
            <person name="Chen L.Y."/>
            <person name="Shirley N."/>
            <person name="Lin Y.R."/>
            <person name="Liu L.Y."/>
            <person name="Hernandez A.G."/>
            <person name="Wright C.L."/>
            <person name="Bulone V."/>
            <person name="Tuskan G.A."/>
            <person name="Heath K."/>
            <person name="Zee F."/>
            <person name="Moore P.H."/>
            <person name="Sunkar R."/>
            <person name="Leebens-Mack J.H."/>
            <person name="Mockler T."/>
            <person name="Bennetzen J.L."/>
            <person name="Freeling M."/>
            <person name="Sankoff D."/>
            <person name="Paterson A.H."/>
            <person name="Zhu X."/>
            <person name="Yang X."/>
            <person name="Smith J.A."/>
            <person name="Cushman J.C."/>
            <person name="Paull R.E."/>
            <person name="Yu Q."/>
        </authorList>
    </citation>
    <scope>NUCLEOTIDE SEQUENCE [LARGE SCALE GENOMIC DNA]</scope>
    <source>
        <strain evidence="2">cv. F153</strain>
    </source>
</reference>
<evidence type="ECO:0000313" key="3">
    <source>
        <dbReference type="RefSeq" id="XP_020086728.1"/>
    </source>
</evidence>
<feature type="compositionally biased region" description="Low complexity" evidence="1">
    <location>
        <begin position="10"/>
        <end position="27"/>
    </location>
</feature>
<proteinExistence type="predicted"/>